<sequence>MRAGEGLVVSGFVLFALAVVPKALAFPPHVAMPSIATSQTDPLVSALLHPRPAIALAATSRKKKKKKKFL</sequence>
<protein>
    <recommendedName>
        <fullName evidence="4">Secreted protein</fullName>
    </recommendedName>
</protein>
<dbReference type="EMBL" id="JBBNAE010000003">
    <property type="protein sequence ID" value="KAK9138951.1"/>
    <property type="molecule type" value="Genomic_DNA"/>
</dbReference>
<gene>
    <name evidence="2" type="ORF">Sjap_009545</name>
</gene>
<dbReference type="AlphaFoldDB" id="A0AAP0JRK0"/>
<evidence type="ECO:0000256" key="1">
    <source>
        <dbReference type="SAM" id="SignalP"/>
    </source>
</evidence>
<accession>A0AAP0JRK0</accession>
<feature type="chain" id="PRO_5043000534" description="Secreted protein" evidence="1">
    <location>
        <begin position="26"/>
        <end position="70"/>
    </location>
</feature>
<evidence type="ECO:0000313" key="3">
    <source>
        <dbReference type="Proteomes" id="UP001417504"/>
    </source>
</evidence>
<proteinExistence type="predicted"/>
<reference evidence="2 3" key="1">
    <citation type="submission" date="2024-01" db="EMBL/GenBank/DDBJ databases">
        <title>Genome assemblies of Stephania.</title>
        <authorList>
            <person name="Yang L."/>
        </authorList>
    </citation>
    <scope>NUCLEOTIDE SEQUENCE [LARGE SCALE GENOMIC DNA]</scope>
    <source>
        <strain evidence="2">QJT</strain>
        <tissue evidence="2">Leaf</tissue>
    </source>
</reference>
<dbReference type="Proteomes" id="UP001417504">
    <property type="component" value="Unassembled WGS sequence"/>
</dbReference>
<keyword evidence="3" id="KW-1185">Reference proteome</keyword>
<organism evidence="2 3">
    <name type="scientific">Stephania japonica</name>
    <dbReference type="NCBI Taxonomy" id="461633"/>
    <lineage>
        <taxon>Eukaryota</taxon>
        <taxon>Viridiplantae</taxon>
        <taxon>Streptophyta</taxon>
        <taxon>Embryophyta</taxon>
        <taxon>Tracheophyta</taxon>
        <taxon>Spermatophyta</taxon>
        <taxon>Magnoliopsida</taxon>
        <taxon>Ranunculales</taxon>
        <taxon>Menispermaceae</taxon>
        <taxon>Menispermoideae</taxon>
        <taxon>Cissampelideae</taxon>
        <taxon>Stephania</taxon>
    </lineage>
</organism>
<evidence type="ECO:0000313" key="2">
    <source>
        <dbReference type="EMBL" id="KAK9138951.1"/>
    </source>
</evidence>
<evidence type="ECO:0008006" key="4">
    <source>
        <dbReference type="Google" id="ProtNLM"/>
    </source>
</evidence>
<keyword evidence="1" id="KW-0732">Signal</keyword>
<name>A0AAP0JRK0_9MAGN</name>
<feature type="signal peptide" evidence="1">
    <location>
        <begin position="1"/>
        <end position="25"/>
    </location>
</feature>
<comment type="caution">
    <text evidence="2">The sequence shown here is derived from an EMBL/GenBank/DDBJ whole genome shotgun (WGS) entry which is preliminary data.</text>
</comment>